<dbReference type="InterPro" id="IPR013984">
    <property type="entry name" value="Ald_Fedxn_OxRdtase_dom2"/>
</dbReference>
<evidence type="ECO:0000313" key="2">
    <source>
        <dbReference type="EMBL" id="SVB01409.1"/>
    </source>
</evidence>
<protein>
    <recommendedName>
        <fullName evidence="1">Aldehyde ferredoxin oxidoreductase C-terminal domain-containing protein</fullName>
    </recommendedName>
</protein>
<sequence length="379" mass="40701">VGAVMGSKRVKAVVAELNRMPQLHDRKKVIGAVKAYNAKLNEDEIAQNQKTYGTALMADVQNYLGGLPVRNFSDGRITTDDDETMTMGGQHIREQQLERGGQTAHACMPGCTIECSNVYVDKDGAEITSPVEYETLGLMGTNCGLTEPDELAEVNQVANDLGIDTIETGAMIAVLMDAGLGAFGDVNFMKEVLEEIRGATEKGRLWSQGTARVGEHYNVSRVPVIKRQAISAYDPRVVEATGITMMVSAQGADHTAGNVPKLDCTNMSVDEVVAASLESQRVMASSDALGLCIFGRGVTDTNVAFVVNAINDAHGTDLNEGFYSELGDETLALERQFNLDAGFTVADDELPEFFYSESLAPTGKVARFHGPEVNKALGH</sequence>
<dbReference type="PANTHER" id="PTHR30038:SF0">
    <property type="entry name" value="TUNGSTEN-CONTAINING ALDEHYDE FERREDOXIN OXIDOREDUCTASE"/>
    <property type="match status" value="1"/>
</dbReference>
<feature type="domain" description="Aldehyde ferredoxin oxidoreductase C-terminal" evidence="1">
    <location>
        <begin position="33"/>
        <end position="366"/>
    </location>
</feature>
<dbReference type="EMBL" id="UINC01025582">
    <property type="protein sequence ID" value="SVB01409.1"/>
    <property type="molecule type" value="Genomic_DNA"/>
</dbReference>
<dbReference type="GO" id="GO:0016625">
    <property type="term" value="F:oxidoreductase activity, acting on the aldehyde or oxo group of donors, iron-sulfur protein as acceptor"/>
    <property type="evidence" value="ECO:0007669"/>
    <property type="project" value="InterPro"/>
</dbReference>
<dbReference type="InterPro" id="IPR013985">
    <property type="entry name" value="Ald_Fedxn_OxRdtase_dom3"/>
</dbReference>
<dbReference type="InterPro" id="IPR051919">
    <property type="entry name" value="W-dependent_AOR"/>
</dbReference>
<gene>
    <name evidence="2" type="ORF">METZ01_LOCUS154263</name>
</gene>
<dbReference type="InterPro" id="IPR036021">
    <property type="entry name" value="Tungsten_al_ferr_oxy-like_C"/>
</dbReference>
<dbReference type="Gene3D" id="1.10.599.10">
    <property type="entry name" value="Aldehyde Ferredoxin Oxidoreductase Protein, subunit A, domain 3"/>
    <property type="match status" value="1"/>
</dbReference>
<dbReference type="PANTHER" id="PTHR30038">
    <property type="entry name" value="ALDEHYDE FERREDOXIN OXIDOREDUCTASE"/>
    <property type="match status" value="1"/>
</dbReference>
<dbReference type="InterPro" id="IPR001203">
    <property type="entry name" value="OxRdtase_Ald_Fedxn_C"/>
</dbReference>
<dbReference type="Pfam" id="PF01314">
    <property type="entry name" value="AFOR_C"/>
    <property type="match status" value="1"/>
</dbReference>
<dbReference type="SUPFAM" id="SSF48310">
    <property type="entry name" value="Aldehyde ferredoxin oxidoreductase, C-terminal domains"/>
    <property type="match status" value="1"/>
</dbReference>
<reference evidence="2" key="1">
    <citation type="submission" date="2018-05" db="EMBL/GenBank/DDBJ databases">
        <authorList>
            <person name="Lanie J.A."/>
            <person name="Ng W.-L."/>
            <person name="Kazmierczak K.M."/>
            <person name="Andrzejewski T.M."/>
            <person name="Davidsen T.M."/>
            <person name="Wayne K.J."/>
            <person name="Tettelin H."/>
            <person name="Glass J.I."/>
            <person name="Rusch D."/>
            <person name="Podicherti R."/>
            <person name="Tsui H.-C.T."/>
            <person name="Winkler M.E."/>
        </authorList>
    </citation>
    <scope>NUCLEOTIDE SEQUENCE</scope>
</reference>
<accession>A0A382AJ64</accession>
<dbReference type="GO" id="GO:0009055">
    <property type="term" value="F:electron transfer activity"/>
    <property type="evidence" value="ECO:0007669"/>
    <property type="project" value="InterPro"/>
</dbReference>
<dbReference type="GO" id="GO:0051536">
    <property type="term" value="F:iron-sulfur cluster binding"/>
    <property type="evidence" value="ECO:0007669"/>
    <property type="project" value="InterPro"/>
</dbReference>
<name>A0A382AJ64_9ZZZZ</name>
<organism evidence="2">
    <name type="scientific">marine metagenome</name>
    <dbReference type="NCBI Taxonomy" id="408172"/>
    <lineage>
        <taxon>unclassified sequences</taxon>
        <taxon>metagenomes</taxon>
        <taxon>ecological metagenomes</taxon>
    </lineage>
</organism>
<evidence type="ECO:0000259" key="1">
    <source>
        <dbReference type="Pfam" id="PF01314"/>
    </source>
</evidence>
<dbReference type="Gene3D" id="1.10.569.10">
    <property type="entry name" value="Aldehyde Ferredoxin Oxidoreductase Protein, subunit A, domain 2"/>
    <property type="match status" value="1"/>
</dbReference>
<dbReference type="AlphaFoldDB" id="A0A382AJ64"/>
<proteinExistence type="predicted"/>
<feature type="non-terminal residue" evidence="2">
    <location>
        <position position="1"/>
    </location>
</feature>